<evidence type="ECO:0000256" key="10">
    <source>
        <dbReference type="ARBA" id="ARBA00023242"/>
    </source>
</evidence>
<keyword evidence="4" id="KW-0221">Differentiation</keyword>
<comment type="subcellular location">
    <subcellularLocation>
        <location evidence="2">Cytoplasm</location>
    </subcellularLocation>
    <subcellularLocation>
        <location evidence="1">Nucleus</location>
    </subcellularLocation>
</comment>
<evidence type="ECO:0000256" key="6">
    <source>
        <dbReference type="ARBA" id="ARBA00022943"/>
    </source>
</evidence>
<dbReference type="AlphaFoldDB" id="A0A6J2MWD5"/>
<evidence type="ECO:0000256" key="8">
    <source>
        <dbReference type="ARBA" id="ARBA00023125"/>
    </source>
</evidence>
<reference evidence="15" key="1">
    <citation type="submission" date="2025-08" db="UniProtKB">
        <authorList>
            <consortium name="RefSeq"/>
        </authorList>
    </citation>
    <scope>IDENTIFICATION</scope>
    <source>
        <tissue evidence="15">Muscle</tissue>
    </source>
</reference>
<evidence type="ECO:0000256" key="3">
    <source>
        <dbReference type="ARBA" id="ARBA00022473"/>
    </source>
</evidence>
<keyword evidence="8" id="KW-0238">DNA-binding</keyword>
<dbReference type="FunFam" id="4.10.280.10:FF:000071">
    <property type="entry name" value="spermatogenesis- and oogenesis-specific basic helix-loop-helix-containing protein 2"/>
    <property type="match status" value="1"/>
</dbReference>
<dbReference type="Proteomes" id="UP000504628">
    <property type="component" value="Chromosome 11"/>
</dbReference>
<evidence type="ECO:0000313" key="15">
    <source>
        <dbReference type="RefSeq" id="XP_028382140.1"/>
    </source>
</evidence>
<evidence type="ECO:0000313" key="14">
    <source>
        <dbReference type="Proteomes" id="UP000504628"/>
    </source>
</evidence>
<keyword evidence="3" id="KW-0217">Developmental protein</keyword>
<dbReference type="SUPFAM" id="SSF47459">
    <property type="entry name" value="HLH, helix-loop-helix DNA-binding domain"/>
    <property type="match status" value="1"/>
</dbReference>
<dbReference type="GeneID" id="114508458"/>
<feature type="compositionally biased region" description="Low complexity" evidence="12">
    <location>
        <begin position="379"/>
        <end position="389"/>
    </location>
</feature>
<evidence type="ECO:0000256" key="9">
    <source>
        <dbReference type="ARBA" id="ARBA00023163"/>
    </source>
</evidence>
<dbReference type="Pfam" id="PF00010">
    <property type="entry name" value="HLH"/>
    <property type="match status" value="1"/>
</dbReference>
<feature type="domain" description="BHLH" evidence="13">
    <location>
        <begin position="201"/>
        <end position="252"/>
    </location>
</feature>
<dbReference type="CTD" id="54937"/>
<evidence type="ECO:0000259" key="13">
    <source>
        <dbReference type="PROSITE" id="PS50888"/>
    </source>
</evidence>
<keyword evidence="6" id="KW-0896">Oogenesis</keyword>
<dbReference type="PROSITE" id="PS50888">
    <property type="entry name" value="BHLH"/>
    <property type="match status" value="1"/>
</dbReference>
<dbReference type="InterPro" id="IPR036638">
    <property type="entry name" value="HLH_DNA-bd_sf"/>
</dbReference>
<organism evidence="14 15">
    <name type="scientific">Phyllostomus discolor</name>
    <name type="common">pale spear-nosed bat</name>
    <dbReference type="NCBI Taxonomy" id="89673"/>
    <lineage>
        <taxon>Eukaryota</taxon>
        <taxon>Metazoa</taxon>
        <taxon>Chordata</taxon>
        <taxon>Craniata</taxon>
        <taxon>Vertebrata</taxon>
        <taxon>Euteleostomi</taxon>
        <taxon>Mammalia</taxon>
        <taxon>Eutheria</taxon>
        <taxon>Laurasiatheria</taxon>
        <taxon>Chiroptera</taxon>
        <taxon>Yangochiroptera</taxon>
        <taxon>Phyllostomidae</taxon>
        <taxon>Phyllostominae</taxon>
        <taxon>Phyllostomus</taxon>
    </lineage>
</organism>
<feature type="region of interest" description="Disordered" evidence="12">
    <location>
        <begin position="142"/>
        <end position="163"/>
    </location>
</feature>
<dbReference type="KEGG" id="pdic:114508458"/>
<dbReference type="OrthoDB" id="9948648at2759"/>
<feature type="region of interest" description="Disordered" evidence="12">
    <location>
        <begin position="319"/>
        <end position="358"/>
    </location>
</feature>
<dbReference type="GO" id="GO:1990837">
    <property type="term" value="F:sequence-specific double-stranded DNA binding"/>
    <property type="evidence" value="ECO:0007669"/>
    <property type="project" value="UniProtKB-ARBA"/>
</dbReference>
<dbReference type="InterPro" id="IPR011598">
    <property type="entry name" value="bHLH_dom"/>
</dbReference>
<dbReference type="GO" id="GO:0005634">
    <property type="term" value="C:nucleus"/>
    <property type="evidence" value="ECO:0007669"/>
    <property type="project" value="UniProtKB-SubCell"/>
</dbReference>
<keyword evidence="5" id="KW-0744">Spermatogenesis</keyword>
<dbReference type="GO" id="GO:0046983">
    <property type="term" value="F:protein dimerization activity"/>
    <property type="evidence" value="ECO:0007669"/>
    <property type="project" value="InterPro"/>
</dbReference>
<accession>A0A6J2MWD5</accession>
<evidence type="ECO:0000256" key="5">
    <source>
        <dbReference type="ARBA" id="ARBA00022871"/>
    </source>
</evidence>
<evidence type="ECO:0000256" key="11">
    <source>
        <dbReference type="ARBA" id="ARBA00074702"/>
    </source>
</evidence>
<gene>
    <name evidence="15" type="primary">SOHLH2</name>
</gene>
<evidence type="ECO:0000256" key="7">
    <source>
        <dbReference type="ARBA" id="ARBA00023015"/>
    </source>
</evidence>
<evidence type="ECO:0000256" key="4">
    <source>
        <dbReference type="ARBA" id="ARBA00022782"/>
    </source>
</evidence>
<keyword evidence="7" id="KW-0805">Transcription regulation</keyword>
<evidence type="ECO:0000256" key="12">
    <source>
        <dbReference type="SAM" id="MobiDB-lite"/>
    </source>
</evidence>
<name>A0A6J2MWD5_9CHIR</name>
<feature type="region of interest" description="Disordered" evidence="12">
    <location>
        <begin position="379"/>
        <end position="399"/>
    </location>
</feature>
<keyword evidence="14" id="KW-1185">Reference proteome</keyword>
<evidence type="ECO:0000256" key="1">
    <source>
        <dbReference type="ARBA" id="ARBA00004123"/>
    </source>
</evidence>
<dbReference type="GO" id="GO:0005737">
    <property type="term" value="C:cytoplasm"/>
    <property type="evidence" value="ECO:0007669"/>
    <property type="project" value="UniProtKB-SubCell"/>
</dbReference>
<evidence type="ECO:0000256" key="2">
    <source>
        <dbReference type="ARBA" id="ARBA00004496"/>
    </source>
</evidence>
<dbReference type="CDD" id="cd18908">
    <property type="entry name" value="bHLH_SOHLH1_2"/>
    <property type="match status" value="1"/>
</dbReference>
<dbReference type="FunCoup" id="A0A6J2MWD5">
    <property type="interactions" value="23"/>
</dbReference>
<protein>
    <recommendedName>
        <fullName evidence="11">Spermatogenesis- and oogenesis-specific basic helix-loop-helix-containing protein 2</fullName>
    </recommendedName>
</protein>
<dbReference type="InParanoid" id="A0A6J2MWD5"/>
<dbReference type="Gene3D" id="4.10.280.10">
    <property type="entry name" value="Helix-loop-helix DNA-binding domain"/>
    <property type="match status" value="1"/>
</dbReference>
<dbReference type="GO" id="GO:0007283">
    <property type="term" value="P:spermatogenesis"/>
    <property type="evidence" value="ECO:0007669"/>
    <property type="project" value="UniProtKB-KW"/>
</dbReference>
<dbReference type="RefSeq" id="XP_028382140.1">
    <property type="nucleotide sequence ID" value="XM_028526339.2"/>
</dbReference>
<keyword evidence="10" id="KW-0539">Nucleus</keyword>
<proteinExistence type="predicted"/>
<sequence>MAASISGPEPGRASGQAKIDVLLLGDAAVGPLADTVRGFFSALAEVTVTVGDLQGAAALLAERQFHLVFLRMASPGAAGEQEAARALRCGQKRNTHFLFVFIIPEHFKGCVSGHGADITITEPLTPEKLRVVGRRWSTGFSHTVKSESSTAEEEAGPPLRESCPDPWGRFSADVFACSESPGDDAGLELKAPLSDFERSKRISLLHSSKEKLRRERIKHSCEQLRALVPGGRGRKNDAASVLEATVEHVRRVRDRISPAVLGQITEVLQSNRRFCKKQAPFQPPLPGPATVPRENSVLASTHPPVREISLLANGCLNVHPTPASGGPSDGAGRGPAGPSPERAAAEGHQGHAPGPAPALSSFHAAGLCPTVVPAWDTATATTSPSASGPLPAPGPRASVGPAPHCSSTLGQACAAPPLCLRAAEVRSLEPLVVAVRRRRTTVKAASRHLVPQEVA</sequence>
<keyword evidence="9" id="KW-0804">Transcription</keyword>
<dbReference type="GO" id="GO:0048477">
    <property type="term" value="P:oogenesis"/>
    <property type="evidence" value="ECO:0007669"/>
    <property type="project" value="UniProtKB-KW"/>
</dbReference>
<dbReference type="SMART" id="SM00353">
    <property type="entry name" value="HLH"/>
    <property type="match status" value="1"/>
</dbReference>